<keyword evidence="6" id="KW-0411">Iron-sulfur</keyword>
<dbReference type="GO" id="GO:0090560">
    <property type="term" value="F:2-(3-amino-3-carboxypropyl)histidine synthase activity"/>
    <property type="evidence" value="ECO:0007669"/>
    <property type="project" value="InterPro"/>
</dbReference>
<name>A0A433B1P0_9FUNG</name>
<dbReference type="OrthoDB" id="449241at2759"/>
<evidence type="ECO:0000256" key="2">
    <source>
        <dbReference type="ARBA" id="ARBA00005156"/>
    </source>
</evidence>
<dbReference type="FunFam" id="3.40.50.11860:FF:000001">
    <property type="entry name" value="2-(3-amino-3-carboxypropyl)histidine synthase subunit 2"/>
    <property type="match status" value="1"/>
</dbReference>
<evidence type="ECO:0000256" key="4">
    <source>
        <dbReference type="ARBA" id="ARBA00022723"/>
    </source>
</evidence>
<dbReference type="AlphaFoldDB" id="A0A433B1P0"/>
<dbReference type="GO" id="GO:0017183">
    <property type="term" value="P:protein histidyl modification to diphthamide"/>
    <property type="evidence" value="ECO:0007669"/>
    <property type="project" value="InterPro"/>
</dbReference>
<dbReference type="GO" id="GO:0051536">
    <property type="term" value="F:iron-sulfur cluster binding"/>
    <property type="evidence" value="ECO:0007669"/>
    <property type="project" value="UniProtKB-KW"/>
</dbReference>
<keyword evidence="8" id="KW-1185">Reference proteome</keyword>
<evidence type="ECO:0000313" key="7">
    <source>
        <dbReference type="EMBL" id="RUP08843.1"/>
    </source>
</evidence>
<dbReference type="Pfam" id="PF01866">
    <property type="entry name" value="Diphthamide_syn"/>
    <property type="match status" value="1"/>
</dbReference>
<dbReference type="Gene3D" id="3.40.50.11860">
    <property type="entry name" value="Diphthamide synthesis DPH1/DPH2 domain 3"/>
    <property type="match status" value="1"/>
</dbReference>
<dbReference type="SFLD" id="SFLDS00032">
    <property type="entry name" value="Radical_SAM_3-amino-3-carboxyp"/>
    <property type="match status" value="1"/>
</dbReference>
<dbReference type="PANTHER" id="PTHR10762:SF2">
    <property type="entry name" value="2-(3-AMINO-3-CARBOXYPROPYL)HISTIDINE SYNTHASE SUBUNIT 2"/>
    <property type="match status" value="1"/>
</dbReference>
<organism evidence="7 8">
    <name type="scientific">Jimgerdemannia flammicorona</name>
    <dbReference type="NCBI Taxonomy" id="994334"/>
    <lineage>
        <taxon>Eukaryota</taxon>
        <taxon>Fungi</taxon>
        <taxon>Fungi incertae sedis</taxon>
        <taxon>Mucoromycota</taxon>
        <taxon>Mucoromycotina</taxon>
        <taxon>Endogonomycetes</taxon>
        <taxon>Endogonales</taxon>
        <taxon>Endogonaceae</taxon>
        <taxon>Jimgerdemannia</taxon>
    </lineage>
</organism>
<comment type="caution">
    <text evidence="7">The sequence shown here is derived from an EMBL/GenBank/DDBJ whole genome shotgun (WGS) entry which is preliminary data.</text>
</comment>
<evidence type="ECO:0000256" key="3">
    <source>
        <dbReference type="ARBA" id="ARBA00006179"/>
    </source>
</evidence>
<dbReference type="InterPro" id="IPR042265">
    <property type="entry name" value="DPH1/DPH2_3"/>
</dbReference>
<dbReference type="EMBL" id="RBNI01016436">
    <property type="protein sequence ID" value="RUP08843.1"/>
    <property type="molecule type" value="Genomic_DNA"/>
</dbReference>
<gene>
    <name evidence="7" type="ORF">BC936DRAFT_140113</name>
</gene>
<evidence type="ECO:0000256" key="1">
    <source>
        <dbReference type="ARBA" id="ARBA00001966"/>
    </source>
</evidence>
<sequence length="234" mass="26067">MPRWGKGVISAVTLTFGRCQSKKALYFLVQKAKDADVIGIVVGTLGVASYMDIIDHLKRLIRGAGKKSYTFVMGKLNVAKMANFMEIDCYVLVACPENSLIDSKSAMHITTLTSTLCRAIILCQEFYRPIVTPFELEIAISKWVLLEILIPFLLIPNLLCNTAHHLLAAFRSKEWTGDYITDFLQLLPGVRKDEILYGDEGSNHSSDDEPHYSLVTGKYKQGRLYATQSPANGS</sequence>
<dbReference type="Proteomes" id="UP000268093">
    <property type="component" value="Unassembled WGS sequence"/>
</dbReference>
<evidence type="ECO:0000256" key="5">
    <source>
        <dbReference type="ARBA" id="ARBA00023004"/>
    </source>
</evidence>
<accession>A0A433B1P0</accession>
<protein>
    <submittedName>
        <fullName evidence="7">Putative diphthamide synthesis protein-domain-containing protein</fullName>
    </submittedName>
</protein>
<dbReference type="InterPro" id="IPR016435">
    <property type="entry name" value="DPH1/DPH2"/>
</dbReference>
<evidence type="ECO:0000256" key="6">
    <source>
        <dbReference type="ARBA" id="ARBA00023014"/>
    </source>
</evidence>
<keyword evidence="5" id="KW-0408">Iron</keyword>
<comment type="pathway">
    <text evidence="2">Protein modification; peptidyl-diphthamide biosynthesis.</text>
</comment>
<reference evidence="7 8" key="1">
    <citation type="journal article" date="2018" name="New Phytol.">
        <title>Phylogenomics of Endogonaceae and evolution of mycorrhizas within Mucoromycota.</title>
        <authorList>
            <person name="Chang Y."/>
            <person name="Desiro A."/>
            <person name="Na H."/>
            <person name="Sandor L."/>
            <person name="Lipzen A."/>
            <person name="Clum A."/>
            <person name="Barry K."/>
            <person name="Grigoriev I.V."/>
            <person name="Martin F.M."/>
            <person name="Stajich J.E."/>
            <person name="Smith M.E."/>
            <person name="Bonito G."/>
            <person name="Spatafora J.W."/>
        </authorList>
    </citation>
    <scope>NUCLEOTIDE SEQUENCE [LARGE SCALE GENOMIC DNA]</scope>
    <source>
        <strain evidence="7 8">GMNB39</strain>
    </source>
</reference>
<dbReference type="GO" id="GO:0046872">
    <property type="term" value="F:metal ion binding"/>
    <property type="evidence" value="ECO:0007669"/>
    <property type="project" value="UniProtKB-KW"/>
</dbReference>
<proteinExistence type="inferred from homology"/>
<evidence type="ECO:0000313" key="8">
    <source>
        <dbReference type="Proteomes" id="UP000268093"/>
    </source>
</evidence>
<keyword evidence="4" id="KW-0479">Metal-binding</keyword>
<comment type="similarity">
    <text evidence="3">Belongs to the DPH1/DPH2 family. DPH2 subfamily.</text>
</comment>
<dbReference type="PANTHER" id="PTHR10762">
    <property type="entry name" value="DIPHTHAMIDE BIOSYNTHESIS PROTEIN"/>
    <property type="match status" value="1"/>
</dbReference>
<dbReference type="NCBIfam" id="TIGR00322">
    <property type="entry name" value="diphth2_R"/>
    <property type="match status" value="1"/>
</dbReference>
<comment type="cofactor">
    <cofactor evidence="1">
        <name>[4Fe-4S] cluster</name>
        <dbReference type="ChEBI" id="CHEBI:49883"/>
    </cofactor>
</comment>